<evidence type="ECO:0000313" key="12">
    <source>
        <dbReference type="Proteomes" id="UP001286313"/>
    </source>
</evidence>
<feature type="region of interest" description="Disordered" evidence="9">
    <location>
        <begin position="301"/>
        <end position="358"/>
    </location>
</feature>
<dbReference type="GO" id="GO:0005737">
    <property type="term" value="C:cytoplasm"/>
    <property type="evidence" value="ECO:0007669"/>
    <property type="project" value="UniProtKB-SubCell"/>
</dbReference>
<dbReference type="CDD" id="cd01850">
    <property type="entry name" value="CDC_Septin"/>
    <property type="match status" value="1"/>
</dbReference>
<evidence type="ECO:0000256" key="6">
    <source>
        <dbReference type="ARBA" id="ARBA00023306"/>
    </source>
</evidence>
<organism evidence="11 12">
    <name type="scientific">Petrolisthes cinctipes</name>
    <name type="common">Flat porcelain crab</name>
    <dbReference type="NCBI Taxonomy" id="88211"/>
    <lineage>
        <taxon>Eukaryota</taxon>
        <taxon>Metazoa</taxon>
        <taxon>Ecdysozoa</taxon>
        <taxon>Arthropoda</taxon>
        <taxon>Crustacea</taxon>
        <taxon>Multicrustacea</taxon>
        <taxon>Malacostraca</taxon>
        <taxon>Eumalacostraca</taxon>
        <taxon>Eucarida</taxon>
        <taxon>Decapoda</taxon>
        <taxon>Pleocyemata</taxon>
        <taxon>Anomura</taxon>
        <taxon>Galatheoidea</taxon>
        <taxon>Porcellanidae</taxon>
        <taxon>Petrolisthes</taxon>
    </lineage>
</organism>
<dbReference type="InterPro" id="IPR016491">
    <property type="entry name" value="Septin"/>
</dbReference>
<sequence length="384" mass="43157">MSTDTFSNPDMPGYVGFANLPNQIHRKSVKRGFEFTLMVVGESGLGKSTLINTLFLTDLYPDRVVTSAQENIEKTVKIDVSTVEIEERGVKVRLTVVDTPGYGDAIDNTDCFQSIIHYINDQFERYLQDESGLNRRHIVDNRVHCCFYFINPAGHGLKPLDIQFMKQLHNKVNIVPVLAKADTLTKQEVTKLKRKVLDEIEENGIHIYPLPDCDTDEEEDYKEQVRQLKEAVPFAVVGSTTVLDVGGKKVRGRQYPWGVIEVENPSHCDFIKLRCLLGTHMQDLTEVTQDVHYENYRSERLAKGGGSPLASASTLPNATTTSTTTINNNPQTNGNGVPPKRLSNSSAGGPEKDRMAIELEEKEAQIRKMQEMMARMQAQLQDKK</sequence>
<gene>
    <name evidence="11" type="ORF">Pcinc_005266</name>
</gene>
<keyword evidence="3" id="KW-0132">Cell division</keyword>
<proteinExistence type="inferred from homology"/>
<evidence type="ECO:0000256" key="4">
    <source>
        <dbReference type="ARBA" id="ARBA00022741"/>
    </source>
</evidence>
<comment type="similarity">
    <text evidence="7 8">Belongs to the TRAFAC class TrmE-Era-EngA-EngB-Septin-like GTPase superfamily. Septin GTPase family.</text>
</comment>
<dbReference type="SUPFAM" id="SSF52540">
    <property type="entry name" value="P-loop containing nucleoside triphosphate hydrolases"/>
    <property type="match status" value="1"/>
</dbReference>
<evidence type="ECO:0000256" key="3">
    <source>
        <dbReference type="ARBA" id="ARBA00022618"/>
    </source>
</evidence>
<dbReference type="AlphaFoldDB" id="A0AAE1GFH0"/>
<feature type="domain" description="Septin-type G" evidence="10">
    <location>
        <begin position="31"/>
        <end position="303"/>
    </location>
</feature>
<keyword evidence="12" id="KW-1185">Reference proteome</keyword>
<dbReference type="PROSITE" id="PS51719">
    <property type="entry name" value="G_SEPTIN"/>
    <property type="match status" value="1"/>
</dbReference>
<dbReference type="PANTHER" id="PTHR18884">
    <property type="entry name" value="SEPTIN"/>
    <property type="match status" value="1"/>
</dbReference>
<dbReference type="InterPro" id="IPR030379">
    <property type="entry name" value="G_SEPTIN_dom"/>
</dbReference>
<dbReference type="FunFam" id="3.40.50.300:FF:000064">
    <property type="entry name" value="Septin 4"/>
    <property type="match status" value="1"/>
</dbReference>
<dbReference type="Pfam" id="PF00735">
    <property type="entry name" value="Septin"/>
    <property type="match status" value="1"/>
</dbReference>
<dbReference type="InterPro" id="IPR027417">
    <property type="entry name" value="P-loop_NTPase"/>
</dbReference>
<evidence type="ECO:0000313" key="11">
    <source>
        <dbReference type="EMBL" id="KAK3890807.1"/>
    </source>
</evidence>
<dbReference type="GO" id="GO:0051301">
    <property type="term" value="P:cell division"/>
    <property type="evidence" value="ECO:0007669"/>
    <property type="project" value="UniProtKB-KW"/>
</dbReference>
<dbReference type="EMBL" id="JAWQEG010000389">
    <property type="protein sequence ID" value="KAK3890807.1"/>
    <property type="molecule type" value="Genomic_DNA"/>
</dbReference>
<dbReference type="PIRSF" id="PIRSF006698">
    <property type="entry name" value="Septin"/>
    <property type="match status" value="1"/>
</dbReference>
<keyword evidence="2" id="KW-0963">Cytoplasm</keyword>
<evidence type="ECO:0000256" key="2">
    <source>
        <dbReference type="ARBA" id="ARBA00022490"/>
    </source>
</evidence>
<evidence type="ECO:0000256" key="8">
    <source>
        <dbReference type="RuleBase" id="RU004560"/>
    </source>
</evidence>
<protein>
    <recommendedName>
        <fullName evidence="7">Septin</fullName>
    </recommendedName>
</protein>
<evidence type="ECO:0000256" key="7">
    <source>
        <dbReference type="PIRNR" id="PIRNR006698"/>
    </source>
</evidence>
<dbReference type="Gene3D" id="3.40.50.300">
    <property type="entry name" value="P-loop containing nucleotide triphosphate hydrolases"/>
    <property type="match status" value="1"/>
</dbReference>
<dbReference type="GO" id="GO:0005525">
    <property type="term" value="F:GTP binding"/>
    <property type="evidence" value="ECO:0007669"/>
    <property type="project" value="UniProtKB-UniRule"/>
</dbReference>
<accession>A0AAE1GFH0</accession>
<keyword evidence="6" id="KW-0131">Cell cycle</keyword>
<evidence type="ECO:0000256" key="9">
    <source>
        <dbReference type="SAM" id="MobiDB-lite"/>
    </source>
</evidence>
<evidence type="ECO:0000259" key="10">
    <source>
        <dbReference type="PROSITE" id="PS51719"/>
    </source>
</evidence>
<dbReference type="Proteomes" id="UP001286313">
    <property type="component" value="Unassembled WGS sequence"/>
</dbReference>
<comment type="subcellular location">
    <subcellularLocation>
        <location evidence="1">Cytoplasm</location>
    </subcellularLocation>
</comment>
<comment type="caution">
    <text evidence="11">The sequence shown here is derived from an EMBL/GenBank/DDBJ whole genome shotgun (WGS) entry which is preliminary data.</text>
</comment>
<evidence type="ECO:0000256" key="5">
    <source>
        <dbReference type="ARBA" id="ARBA00023134"/>
    </source>
</evidence>
<reference evidence="11" key="1">
    <citation type="submission" date="2023-10" db="EMBL/GenBank/DDBJ databases">
        <title>Genome assemblies of two species of porcelain crab, Petrolisthes cinctipes and Petrolisthes manimaculis (Anomura: Porcellanidae).</title>
        <authorList>
            <person name="Angst P."/>
        </authorList>
    </citation>
    <scope>NUCLEOTIDE SEQUENCE</scope>
    <source>
        <strain evidence="11">PB745_01</strain>
        <tissue evidence="11">Gill</tissue>
    </source>
</reference>
<feature type="compositionally biased region" description="Low complexity" evidence="9">
    <location>
        <begin position="309"/>
        <end position="336"/>
    </location>
</feature>
<keyword evidence="4 8" id="KW-0547">Nucleotide-binding</keyword>
<evidence type="ECO:0000256" key="1">
    <source>
        <dbReference type="ARBA" id="ARBA00004496"/>
    </source>
</evidence>
<name>A0AAE1GFH0_PETCI</name>
<keyword evidence="5 8" id="KW-0342">GTP-binding</keyword>